<dbReference type="CDD" id="cd00077">
    <property type="entry name" value="HDc"/>
    <property type="match status" value="1"/>
</dbReference>
<proteinExistence type="predicted"/>
<dbReference type="STRING" id="1797533.A2731_00925"/>
<dbReference type="SUPFAM" id="SSF109604">
    <property type="entry name" value="HD-domain/PDEase-like"/>
    <property type="match status" value="1"/>
</dbReference>
<dbReference type="EMBL" id="MHIC01000026">
    <property type="protein sequence ID" value="OGY44612.1"/>
    <property type="molecule type" value="Genomic_DNA"/>
</dbReference>
<dbReference type="InterPro" id="IPR006674">
    <property type="entry name" value="HD_domain"/>
</dbReference>
<dbReference type="InterPro" id="IPR006675">
    <property type="entry name" value="HDIG_dom"/>
</dbReference>
<protein>
    <recommendedName>
        <fullName evidence="1">HD domain-containing protein</fullName>
    </recommendedName>
</protein>
<evidence type="ECO:0000313" key="3">
    <source>
        <dbReference type="Proteomes" id="UP000176241"/>
    </source>
</evidence>
<dbReference type="NCBIfam" id="TIGR00277">
    <property type="entry name" value="HDIG"/>
    <property type="match status" value="1"/>
</dbReference>
<sequence>MSIDKIRKFVISQKPNEYFCHVYFVYKIALELQQKYGGSRAVIAAAALLHDIGREINDQPHEIVGAKIAERQLKKLKYKPEVIQQVMNCIISHNLKTNPPKTIEEKIVASSDGASQVIYASAFGLLSGKEPKDKPAWILKYIEKGYRQIRLPAFKKKIKPDYLRLKEYYQEIVREQKR</sequence>
<dbReference type="Proteomes" id="UP000176241">
    <property type="component" value="Unassembled WGS sequence"/>
</dbReference>
<organism evidence="2 3">
    <name type="scientific">Candidatus Buchananbacteria bacterium RIFCSPHIGHO2_01_FULL_39_8</name>
    <dbReference type="NCBI Taxonomy" id="1797533"/>
    <lineage>
        <taxon>Bacteria</taxon>
        <taxon>Candidatus Buchananiibacteriota</taxon>
    </lineage>
</organism>
<dbReference type="Gene3D" id="1.10.3210.10">
    <property type="entry name" value="Hypothetical protein af1432"/>
    <property type="match status" value="1"/>
</dbReference>
<gene>
    <name evidence="2" type="ORF">A2731_00925</name>
</gene>
<dbReference type="AlphaFoldDB" id="A0A1G1XX73"/>
<accession>A0A1G1XX73</accession>
<dbReference type="InterPro" id="IPR003607">
    <property type="entry name" value="HD/PDEase_dom"/>
</dbReference>
<evidence type="ECO:0000313" key="2">
    <source>
        <dbReference type="EMBL" id="OGY44612.1"/>
    </source>
</evidence>
<evidence type="ECO:0000259" key="1">
    <source>
        <dbReference type="PROSITE" id="PS51831"/>
    </source>
</evidence>
<dbReference type="Pfam" id="PF01966">
    <property type="entry name" value="HD"/>
    <property type="match status" value="1"/>
</dbReference>
<dbReference type="PROSITE" id="PS51831">
    <property type="entry name" value="HD"/>
    <property type="match status" value="1"/>
</dbReference>
<feature type="domain" description="HD" evidence="1">
    <location>
        <begin position="18"/>
        <end position="117"/>
    </location>
</feature>
<comment type="caution">
    <text evidence="2">The sequence shown here is derived from an EMBL/GenBank/DDBJ whole genome shotgun (WGS) entry which is preliminary data.</text>
</comment>
<reference evidence="2 3" key="1">
    <citation type="journal article" date="2016" name="Nat. Commun.">
        <title>Thousands of microbial genomes shed light on interconnected biogeochemical processes in an aquifer system.</title>
        <authorList>
            <person name="Anantharaman K."/>
            <person name="Brown C.T."/>
            <person name="Hug L.A."/>
            <person name="Sharon I."/>
            <person name="Castelle C.J."/>
            <person name="Probst A.J."/>
            <person name="Thomas B.C."/>
            <person name="Singh A."/>
            <person name="Wilkins M.J."/>
            <person name="Karaoz U."/>
            <person name="Brodie E.L."/>
            <person name="Williams K.H."/>
            <person name="Hubbard S.S."/>
            <person name="Banfield J.F."/>
        </authorList>
    </citation>
    <scope>NUCLEOTIDE SEQUENCE [LARGE SCALE GENOMIC DNA]</scope>
</reference>
<name>A0A1G1XX73_9BACT</name>